<accession>A0A8R1UFU6</accession>
<evidence type="ECO:0000256" key="1">
    <source>
        <dbReference type="ARBA" id="ARBA00022443"/>
    </source>
</evidence>
<dbReference type="Pfam" id="PF07653">
    <property type="entry name" value="SH3_2"/>
    <property type="match status" value="2"/>
</dbReference>
<feature type="compositionally biased region" description="Basic and acidic residues" evidence="2">
    <location>
        <begin position="472"/>
        <end position="517"/>
    </location>
</feature>
<dbReference type="PANTHER" id="PTHR14234:SF19">
    <property type="entry name" value="RIM-BINDING PROTEIN, ISOFORM F"/>
    <property type="match status" value="1"/>
</dbReference>
<dbReference type="FunFam" id="2.30.30.40:FF:000016">
    <property type="entry name" value="RIMS-binding protein 2 isoform X2"/>
    <property type="match status" value="1"/>
</dbReference>
<feature type="region of interest" description="Disordered" evidence="2">
    <location>
        <begin position="660"/>
        <end position="690"/>
    </location>
</feature>
<evidence type="ECO:0000256" key="2">
    <source>
        <dbReference type="SAM" id="MobiDB-lite"/>
    </source>
</evidence>
<feature type="region of interest" description="Disordered" evidence="2">
    <location>
        <begin position="472"/>
        <end position="648"/>
    </location>
</feature>
<reference evidence="4" key="1">
    <citation type="journal article" date="2008" name="Nat. Genet.">
        <title>The Pristionchus pacificus genome provides a unique perspective on nematode lifestyle and parasitism.</title>
        <authorList>
            <person name="Dieterich C."/>
            <person name="Clifton S.W."/>
            <person name="Schuster L.N."/>
            <person name="Chinwalla A."/>
            <person name="Delehaunty K."/>
            <person name="Dinkelacker I."/>
            <person name="Fulton L."/>
            <person name="Fulton R."/>
            <person name="Godfrey J."/>
            <person name="Minx P."/>
            <person name="Mitreva M."/>
            <person name="Roeseler W."/>
            <person name="Tian H."/>
            <person name="Witte H."/>
            <person name="Yang S.P."/>
            <person name="Wilson R.K."/>
            <person name="Sommer R.J."/>
        </authorList>
    </citation>
    <scope>NUCLEOTIDE SEQUENCE [LARGE SCALE GENOMIC DNA]</scope>
    <source>
        <strain evidence="4">PS312</strain>
    </source>
</reference>
<feature type="compositionally biased region" description="Polar residues" evidence="2">
    <location>
        <begin position="598"/>
        <end position="607"/>
    </location>
</feature>
<feature type="region of interest" description="Disordered" evidence="2">
    <location>
        <begin position="812"/>
        <end position="887"/>
    </location>
</feature>
<dbReference type="InterPro" id="IPR036028">
    <property type="entry name" value="SH3-like_dom_sf"/>
</dbReference>
<evidence type="ECO:0000313" key="3">
    <source>
        <dbReference type="EnsemblMetazoa" id="PPA25447.1"/>
    </source>
</evidence>
<feature type="compositionally biased region" description="Low complexity" evidence="2">
    <location>
        <begin position="660"/>
        <end position="683"/>
    </location>
</feature>
<dbReference type="AlphaFoldDB" id="A0A2A6CR26"/>
<keyword evidence="1" id="KW-0728">SH3 domain</keyword>
<dbReference type="Proteomes" id="UP000005239">
    <property type="component" value="Unassembled WGS sequence"/>
</dbReference>
<keyword evidence="4" id="KW-1185">Reference proteome</keyword>
<dbReference type="InterPro" id="IPR040325">
    <property type="entry name" value="RIMBP1/2/3"/>
</dbReference>
<evidence type="ECO:0000313" key="4">
    <source>
        <dbReference type="Proteomes" id="UP000005239"/>
    </source>
</evidence>
<name>A0A2A6CR26_PRIPA</name>
<dbReference type="EnsemblMetazoa" id="PPA25447.1">
    <property type="protein sequence ID" value="PPA25447.1"/>
    <property type="gene ID" value="WBGene00115001"/>
</dbReference>
<organism evidence="3 4">
    <name type="scientific">Pristionchus pacificus</name>
    <name type="common">Parasitic nematode worm</name>
    <dbReference type="NCBI Taxonomy" id="54126"/>
    <lineage>
        <taxon>Eukaryota</taxon>
        <taxon>Metazoa</taxon>
        <taxon>Ecdysozoa</taxon>
        <taxon>Nematoda</taxon>
        <taxon>Chromadorea</taxon>
        <taxon>Rhabditida</taxon>
        <taxon>Rhabditina</taxon>
        <taxon>Diplogasteromorpha</taxon>
        <taxon>Diplogasteroidea</taxon>
        <taxon>Neodiplogasteridae</taxon>
        <taxon>Pristionchus</taxon>
    </lineage>
</organism>
<dbReference type="OrthoDB" id="4158657at2759"/>
<dbReference type="PROSITE" id="PS50002">
    <property type="entry name" value="SH3"/>
    <property type="match status" value="2"/>
</dbReference>
<protein>
    <submittedName>
        <fullName evidence="3">SH3 domain-containing protein</fullName>
    </submittedName>
</protein>
<proteinExistence type="predicted"/>
<dbReference type="InterPro" id="IPR035755">
    <property type="entry name" value="RIM-BP_SH3_3"/>
</dbReference>
<sequence length="887" mass="97395">DHLVLRLSDLSDDPPIFITVRTRTREGAVSSDSNVARVPRGGINSNLPYTGPLSGLGGVSSLSPLALHSATNPLGTQSGSTLPLHIPLQTLTNFQSNLVQQGPLSDPLIVKEIDPMASSYPSAMYHSTGVIPSTPYGILTQGTTGQYRTGPSPLLLSSGIAPSLLHHSSAPLSAPVVNPSVHPSYTTQSGLIQPYGTSTNYGDVMATVQPSTVQQSWKQSTTPGGNATTNQYYSFHPRLLRADGSGRVEERPSVLEMENNYVLRHRQAEWGTRVDQYARQNRALSTDAMGGGTLLRGGISSRLIPPRLERVKSESGFGTRSEPDLRPPTMDEECRWFVALFDYSHHMSPNPNAKQEELSFRKHQLIKVFGDVDPDGFFHGQISNRVGLVPSNMVIEIAKDDLMPRRPIAAIVGPTENPSLRRARWGSLKSRSYDHAGDGGRRHYHRGREMDYASLDRRDVRDIRDVRDAREVREGRDHRDRERYRRSNGSREHDERRGDYYERDREYRSRDRGEYARNPDYPDEEFRRGPEYDRDRDRRDRERHHHEYRGGEEYDRRYDRERERERDRDYHDRRYDGPSSSQAPPPSGGAVNHIIPPNVSTTGSNHLVQAGGHYTSQPGSSGLTPQQPNVPIHNQPPPQQQSYTGNGHVLTGTATMQQLQQGMGGMSLSSQQPIQQTQQQQQGQYGGYGSVGGQMMGQTPVQMGGPSITEGMNGGGGAKRVMIAKFDYDSRQLSPNVDAEQVELSFRQGDAITIFGEMDEDGFYMGELNGMRGLVPSNFLTNSPMGRLAPSQPSEPMIRSVGFSETGGGMGGGVKKMAPARQTSQSSTGATTTTGGVKPAAKKTSVAQGGGGMKPLAKKTSDVGKGGVPTARKTSTAVKKGEPTKKK</sequence>
<feature type="compositionally biased region" description="Low complexity" evidence="2">
    <location>
        <begin position="823"/>
        <end position="844"/>
    </location>
</feature>
<dbReference type="CDD" id="cd12013">
    <property type="entry name" value="SH3_RIM-BP_3"/>
    <property type="match status" value="1"/>
</dbReference>
<feature type="compositionally biased region" description="Polar residues" evidence="2">
    <location>
        <begin position="614"/>
        <end position="629"/>
    </location>
</feature>
<dbReference type="Gene3D" id="2.30.30.40">
    <property type="entry name" value="SH3 Domains"/>
    <property type="match status" value="2"/>
</dbReference>
<feature type="compositionally biased region" description="Basic and acidic residues" evidence="2">
    <location>
        <begin position="524"/>
        <end position="540"/>
    </location>
</feature>
<reference evidence="3" key="2">
    <citation type="submission" date="2022-06" db="UniProtKB">
        <authorList>
            <consortium name="EnsemblMetazoa"/>
        </authorList>
    </citation>
    <scope>IDENTIFICATION</scope>
    <source>
        <strain evidence="3">PS312</strain>
    </source>
</reference>
<dbReference type="SUPFAM" id="SSF50044">
    <property type="entry name" value="SH3-domain"/>
    <property type="match status" value="2"/>
</dbReference>
<feature type="compositionally biased region" description="Basic and acidic residues" evidence="2">
    <location>
        <begin position="548"/>
        <end position="576"/>
    </location>
</feature>
<accession>A0A2A6CR26</accession>
<dbReference type="SMART" id="SM00326">
    <property type="entry name" value="SH3"/>
    <property type="match status" value="2"/>
</dbReference>
<dbReference type="PANTHER" id="PTHR14234">
    <property type="entry name" value="RIM BINDING PROTEIN-RELATED"/>
    <property type="match status" value="1"/>
</dbReference>
<gene>
    <name evidence="3" type="primary">WBGene00115001</name>
</gene>
<dbReference type="FunFam" id="2.30.30.40:FF:000023">
    <property type="entry name" value="RIMS-binding protein 2 isoform F"/>
    <property type="match status" value="1"/>
</dbReference>
<dbReference type="InterPro" id="IPR001452">
    <property type="entry name" value="SH3_domain"/>
</dbReference>